<comment type="caution">
    <text evidence="3">The sequence shown here is derived from an EMBL/GenBank/DDBJ whole genome shotgun (WGS) entry which is preliminary data.</text>
</comment>
<evidence type="ECO:0000313" key="3">
    <source>
        <dbReference type="EMBL" id="RIV68333.1"/>
    </source>
</evidence>
<dbReference type="Pfam" id="PF14321">
    <property type="entry name" value="DUF4382"/>
    <property type="match status" value="1"/>
</dbReference>
<feature type="chain" id="PRO_5019288883" evidence="1">
    <location>
        <begin position="26"/>
        <end position="299"/>
    </location>
</feature>
<feature type="domain" description="DUF4382" evidence="2">
    <location>
        <begin position="34"/>
        <end position="193"/>
    </location>
</feature>
<evidence type="ECO:0000256" key="1">
    <source>
        <dbReference type="SAM" id="SignalP"/>
    </source>
</evidence>
<dbReference type="Proteomes" id="UP000284189">
    <property type="component" value="Unassembled WGS sequence"/>
</dbReference>
<evidence type="ECO:0000313" key="6">
    <source>
        <dbReference type="Proteomes" id="UP000321528"/>
    </source>
</evidence>
<dbReference type="Pfam" id="PF13620">
    <property type="entry name" value="CarboxypepD_reg"/>
    <property type="match status" value="1"/>
</dbReference>
<dbReference type="AlphaFoldDB" id="A0A418N3E2"/>
<evidence type="ECO:0000313" key="5">
    <source>
        <dbReference type="Proteomes" id="UP000284189"/>
    </source>
</evidence>
<dbReference type="Proteomes" id="UP000321528">
    <property type="component" value="Unassembled WGS sequence"/>
</dbReference>
<evidence type="ECO:0000313" key="4">
    <source>
        <dbReference type="EMBL" id="TXK00023.1"/>
    </source>
</evidence>
<feature type="signal peptide" evidence="1">
    <location>
        <begin position="1"/>
        <end position="25"/>
    </location>
</feature>
<dbReference type="SUPFAM" id="SSF49452">
    <property type="entry name" value="Starch-binding domain-like"/>
    <property type="match status" value="1"/>
</dbReference>
<name>A0A418N3E2_9FLAO</name>
<protein>
    <submittedName>
        <fullName evidence="3">DUF4382 domain-containing protein</fullName>
    </submittedName>
</protein>
<gene>
    <name evidence="3" type="ORF">D2U88_13985</name>
    <name evidence="4" type="ORF">FQ019_13835</name>
</gene>
<dbReference type="RefSeq" id="WP_119641173.1">
    <property type="nucleotide sequence ID" value="NZ_QXFJ01000030.1"/>
</dbReference>
<dbReference type="EMBL" id="VNWL01000029">
    <property type="protein sequence ID" value="TXK00023.1"/>
    <property type="molecule type" value="Genomic_DNA"/>
</dbReference>
<proteinExistence type="predicted"/>
<sequence>MRTKIFYFALSLVLLVFVGCSNDSGNGGNGDTMGRLTLQLTDAPFPFDMVAEANVTVFKVDARLVDSENEDVEGDSEEDGYPFITLMEEEVPVNLLDLTNGVTEELADLDVPAGTYDLIRVYVKGVNVVLTDGRTFDLTVPSGSQTGIKVFFKPALTVAGGLSSDLLLDFDVSRSFVAKGSTIKVDGITGFNFKPVIKVCNLSTAGTLSGLVTTMDGETPVALENAQISVMNLDEEPITSGASDIDGAYAIMGLDAGTYKVYSSLNGYVNSDTLEVEIVAGNKTIQDFVLEAEAMEEGN</sequence>
<dbReference type="GO" id="GO:0030246">
    <property type="term" value="F:carbohydrate binding"/>
    <property type="evidence" value="ECO:0007669"/>
    <property type="project" value="InterPro"/>
</dbReference>
<dbReference type="Gene3D" id="2.60.40.1120">
    <property type="entry name" value="Carboxypeptidase-like, regulatory domain"/>
    <property type="match status" value="1"/>
</dbReference>
<dbReference type="EMBL" id="QXFJ01000030">
    <property type="protein sequence ID" value="RIV68333.1"/>
    <property type="molecule type" value="Genomic_DNA"/>
</dbReference>
<keyword evidence="1" id="KW-0732">Signal</keyword>
<accession>A0A418N3E2</accession>
<evidence type="ECO:0000259" key="2">
    <source>
        <dbReference type="Pfam" id="PF14321"/>
    </source>
</evidence>
<dbReference type="OrthoDB" id="2111471at2"/>
<reference evidence="4 6" key="2">
    <citation type="submission" date="2019-07" db="EMBL/GenBank/DDBJ databases">
        <title>Draft genome of two Muricauda strains isolated from deep sea.</title>
        <authorList>
            <person name="Sun C."/>
        </authorList>
    </citation>
    <scope>NUCLEOTIDE SEQUENCE [LARGE SCALE GENOMIC DNA]</scope>
    <source>
        <strain evidence="4 6">NH166</strain>
    </source>
</reference>
<dbReference type="InterPro" id="IPR013784">
    <property type="entry name" value="Carb-bd-like_fold"/>
</dbReference>
<dbReference type="PROSITE" id="PS51257">
    <property type="entry name" value="PROKAR_LIPOPROTEIN"/>
    <property type="match status" value="1"/>
</dbReference>
<dbReference type="InterPro" id="IPR025491">
    <property type="entry name" value="DUF4382"/>
</dbReference>
<keyword evidence="6" id="KW-1185">Reference proteome</keyword>
<reference evidence="3 5" key="1">
    <citation type="submission" date="2018-08" db="EMBL/GenBank/DDBJ databases">
        <title>Proposal of Muricauda 72 sp.nov. and Muricauda NH166 sp.nov., isolated from seawater.</title>
        <authorList>
            <person name="Cheng H."/>
            <person name="Wu Y.-H."/>
            <person name="Guo L.-L."/>
            <person name="Xu X.-W."/>
        </authorList>
    </citation>
    <scope>NUCLEOTIDE SEQUENCE [LARGE SCALE GENOMIC DNA]</scope>
    <source>
        <strain evidence="3 5">NH166</strain>
    </source>
</reference>
<organism evidence="3 5">
    <name type="scientific">Flagellimonas aequoris</name>
    <dbReference type="NCBI Taxonomy" id="2306997"/>
    <lineage>
        <taxon>Bacteria</taxon>
        <taxon>Pseudomonadati</taxon>
        <taxon>Bacteroidota</taxon>
        <taxon>Flavobacteriia</taxon>
        <taxon>Flavobacteriales</taxon>
        <taxon>Flavobacteriaceae</taxon>
        <taxon>Flagellimonas</taxon>
    </lineage>
</organism>